<evidence type="ECO:0000313" key="1">
    <source>
        <dbReference type="EMBL" id="BAU17784.1"/>
    </source>
</evidence>
<protein>
    <recommendedName>
        <fullName evidence="3">MSHA biogenesis protein MshK</fullName>
    </recommendedName>
</protein>
<sequence>MLDNIVSLQHFACAKLRRCFAITLKRVPDFGIINGKEAE</sequence>
<dbReference type="Proteomes" id="UP000217431">
    <property type="component" value="Chromosome I"/>
</dbReference>
<evidence type="ECO:0008006" key="3">
    <source>
        <dbReference type="Google" id="ProtNLM"/>
    </source>
</evidence>
<proteinExistence type="predicted"/>
<dbReference type="STRING" id="28131.BWX40_01835"/>
<name>A0A0S3UJY1_PREIN</name>
<gene>
    <name evidence="1" type="ORF">PIOMA14_I_1276</name>
</gene>
<dbReference type="AlphaFoldDB" id="A0A0S3UJY1"/>
<reference evidence="1 2" key="1">
    <citation type="journal article" date="2016" name="DNA Res.">
        <title>The complete genome sequencing of Prevotella intermedia strain OMA14 and a subsequent fine-scale, intra-species genomic comparison reveal an unusual amplification of conjugative and mobile transposons and identify a novel Prevotella-lineage-specific repeat.</title>
        <authorList>
            <person name="Naito M."/>
            <person name="Ogura Y."/>
            <person name="Itoh T."/>
            <person name="Shoji M."/>
            <person name="Okamoto M."/>
            <person name="Hayashi T."/>
            <person name="Nakayama K."/>
        </authorList>
    </citation>
    <scope>NUCLEOTIDE SEQUENCE [LARGE SCALE GENOMIC DNA]</scope>
    <source>
        <strain evidence="1 2">OMA14</strain>
    </source>
</reference>
<evidence type="ECO:0000313" key="2">
    <source>
        <dbReference type="Proteomes" id="UP000217431"/>
    </source>
</evidence>
<accession>A0A0S3UJY1</accession>
<organism evidence="1 2">
    <name type="scientific">Prevotella intermedia</name>
    <dbReference type="NCBI Taxonomy" id="28131"/>
    <lineage>
        <taxon>Bacteria</taxon>
        <taxon>Pseudomonadati</taxon>
        <taxon>Bacteroidota</taxon>
        <taxon>Bacteroidia</taxon>
        <taxon>Bacteroidales</taxon>
        <taxon>Prevotellaceae</taxon>
        <taxon>Prevotella</taxon>
    </lineage>
</organism>
<dbReference type="EMBL" id="AP014597">
    <property type="protein sequence ID" value="BAU17784.1"/>
    <property type="molecule type" value="Genomic_DNA"/>
</dbReference>